<dbReference type="RefSeq" id="WP_104518804.1">
    <property type="nucleotide sequence ID" value="NZ_NHRY01000106.1"/>
</dbReference>
<dbReference type="InterPro" id="IPR050483">
    <property type="entry name" value="CoA-transferase_III_domain"/>
</dbReference>
<dbReference type="Proteomes" id="UP000239724">
    <property type="component" value="Unassembled WGS sequence"/>
</dbReference>
<dbReference type="Gene3D" id="3.30.1540.10">
    <property type="entry name" value="formyl-coa transferase, domain 3"/>
    <property type="match status" value="1"/>
</dbReference>
<evidence type="ECO:0000256" key="1">
    <source>
        <dbReference type="ARBA" id="ARBA00022679"/>
    </source>
</evidence>
<dbReference type="PANTHER" id="PTHR48207:SF3">
    <property type="entry name" value="SUCCINATE--HYDROXYMETHYLGLUTARATE COA-TRANSFERASE"/>
    <property type="match status" value="1"/>
</dbReference>
<dbReference type="PANTHER" id="PTHR48207">
    <property type="entry name" value="SUCCINATE--HYDROXYMETHYLGLUTARATE COA-TRANSFERASE"/>
    <property type="match status" value="1"/>
</dbReference>
<keyword evidence="1 2" id="KW-0808">Transferase</keyword>
<reference evidence="2 3" key="1">
    <citation type="journal article" date="2018" name="Arch. Microbiol.">
        <title>New insights into the metabolic potential of the phototrophic purple bacterium Rhodopila globiformis DSM 161(T) from its draft genome sequence and evidence for a vanadium-dependent nitrogenase.</title>
        <authorList>
            <person name="Imhoff J.F."/>
            <person name="Rahn T."/>
            <person name="Kunzel S."/>
            <person name="Neulinger S.C."/>
        </authorList>
    </citation>
    <scope>NUCLEOTIDE SEQUENCE [LARGE SCALE GENOMIC DNA]</scope>
    <source>
        <strain evidence="2 3">DSM 161</strain>
    </source>
</reference>
<dbReference type="OrthoDB" id="7457784at2"/>
<keyword evidence="3" id="KW-1185">Reference proteome</keyword>
<comment type="caution">
    <text evidence="2">The sequence shown here is derived from an EMBL/GenBank/DDBJ whole genome shotgun (WGS) entry which is preliminary data.</text>
</comment>
<sequence length="394" mass="42068">MTTGPTTAPLARFKVIDLTRVRAGPTAVRQLADWGADVIKIEAPEGDAGLGGERHGPDFQNLHRNKRSLTLNLKAPEGLAVLKRLVAQADVVVENFRPDVKFRLGVDYESLKAINPRIVYASISGFGQDGPYRDRPGFDQIAQGMGGLMSITGEPGRGPMRVGIPVADLTAGIFAAMGILIALLEREQSGEGQWVKSSLLGAQISMLDFQAARWTIGGEVPGQAGNNHPTSIPTGVFATADGHINIAAAGDDIFRRLCKALGAEHLATDPLYATGQARSDNRDQLNETIEAVTRGRSSADWIEALNKAGVPSGPIYRMNEVFADPQVKHLAMTRTVPQTVLGNVEVIGQPIELSRTPWSIRSATPEPGEHTDAVLGELGYSAREIAALHAAKVV</sequence>
<dbReference type="EMBL" id="NHRY01000106">
    <property type="protein sequence ID" value="PPQ34525.1"/>
    <property type="molecule type" value="Genomic_DNA"/>
</dbReference>
<dbReference type="GO" id="GO:0008410">
    <property type="term" value="F:CoA-transferase activity"/>
    <property type="evidence" value="ECO:0007669"/>
    <property type="project" value="TreeGrafter"/>
</dbReference>
<organism evidence="2 3">
    <name type="scientific">Rhodopila globiformis</name>
    <name type="common">Rhodopseudomonas globiformis</name>
    <dbReference type="NCBI Taxonomy" id="1071"/>
    <lineage>
        <taxon>Bacteria</taxon>
        <taxon>Pseudomonadati</taxon>
        <taxon>Pseudomonadota</taxon>
        <taxon>Alphaproteobacteria</taxon>
        <taxon>Acetobacterales</taxon>
        <taxon>Acetobacteraceae</taxon>
        <taxon>Rhodopila</taxon>
    </lineage>
</organism>
<dbReference type="InterPro" id="IPR023606">
    <property type="entry name" value="CoA-Trfase_III_dom_1_sf"/>
</dbReference>
<dbReference type="AlphaFoldDB" id="A0A2S6NIR2"/>
<proteinExistence type="predicted"/>
<accession>A0A2S6NIR2</accession>
<dbReference type="Gene3D" id="3.40.50.10540">
    <property type="entry name" value="Crotonobetainyl-coa:carnitine coa-transferase, domain 1"/>
    <property type="match status" value="1"/>
</dbReference>
<gene>
    <name evidence="2" type="ORF">CCS01_10490</name>
</gene>
<dbReference type="InterPro" id="IPR003673">
    <property type="entry name" value="CoA-Trfase_fam_III"/>
</dbReference>
<dbReference type="Pfam" id="PF02515">
    <property type="entry name" value="CoA_transf_3"/>
    <property type="match status" value="1"/>
</dbReference>
<dbReference type="SUPFAM" id="SSF89796">
    <property type="entry name" value="CoA-transferase family III (CaiB/BaiF)"/>
    <property type="match status" value="1"/>
</dbReference>
<protein>
    <submittedName>
        <fullName evidence="2">Formyl-CoA transferase</fullName>
    </submittedName>
</protein>
<evidence type="ECO:0000313" key="3">
    <source>
        <dbReference type="Proteomes" id="UP000239724"/>
    </source>
</evidence>
<name>A0A2S6NIR2_RHOGL</name>
<evidence type="ECO:0000313" key="2">
    <source>
        <dbReference type="EMBL" id="PPQ34525.1"/>
    </source>
</evidence>
<dbReference type="InterPro" id="IPR044855">
    <property type="entry name" value="CoA-Trfase_III_dom3_sf"/>
</dbReference>